<comment type="caution">
    <text evidence="1">The sequence shown here is derived from an EMBL/GenBank/DDBJ whole genome shotgun (WGS) entry which is preliminary data.</text>
</comment>
<dbReference type="AlphaFoldDB" id="A0A8H7WHW8"/>
<protein>
    <submittedName>
        <fullName evidence="1">Uncharacterized protein</fullName>
    </submittedName>
</protein>
<dbReference type="SUPFAM" id="SSF51905">
    <property type="entry name" value="FAD/NAD(P)-binding domain"/>
    <property type="match status" value="1"/>
</dbReference>
<keyword evidence="2" id="KW-1185">Reference proteome</keyword>
<sequence>MLDTYEFIDYPMNFGTYGIKTGKHIPGEVVHRYLTNITEDFGIYKRMQFNARVVPAAHREGEGWIVTTSQAQTSVDEKDRSERAQARALKLIAKTVVLSDGERLQSDTLICCTGWKHRPPVTFVPEAIAFSFGPLLLIDPATTSPLEAHADN</sequence>
<dbReference type="Gene3D" id="3.50.50.60">
    <property type="entry name" value="FAD/NAD(P)-binding domain"/>
    <property type="match status" value="1"/>
</dbReference>
<reference evidence="1" key="1">
    <citation type="submission" date="2021-02" db="EMBL/GenBank/DDBJ databases">
        <title>Genome sequence Cadophora malorum strain M34.</title>
        <authorList>
            <person name="Stefanovic E."/>
            <person name="Vu D."/>
            <person name="Scully C."/>
            <person name="Dijksterhuis J."/>
            <person name="Roader J."/>
            <person name="Houbraken J."/>
        </authorList>
    </citation>
    <scope>NUCLEOTIDE SEQUENCE</scope>
    <source>
        <strain evidence="1">M34</strain>
    </source>
</reference>
<evidence type="ECO:0000313" key="2">
    <source>
        <dbReference type="Proteomes" id="UP000664132"/>
    </source>
</evidence>
<dbReference type="InterPro" id="IPR036188">
    <property type="entry name" value="FAD/NAD-bd_sf"/>
</dbReference>
<organism evidence="1 2">
    <name type="scientific">Cadophora malorum</name>
    <dbReference type="NCBI Taxonomy" id="108018"/>
    <lineage>
        <taxon>Eukaryota</taxon>
        <taxon>Fungi</taxon>
        <taxon>Dikarya</taxon>
        <taxon>Ascomycota</taxon>
        <taxon>Pezizomycotina</taxon>
        <taxon>Leotiomycetes</taxon>
        <taxon>Helotiales</taxon>
        <taxon>Ploettnerulaceae</taxon>
        <taxon>Cadophora</taxon>
    </lineage>
</organism>
<gene>
    <name evidence="1" type="ORF">IFR04_001757</name>
</gene>
<name>A0A8H7WHW8_9HELO</name>
<accession>A0A8H7WHW8</accession>
<dbReference type="Proteomes" id="UP000664132">
    <property type="component" value="Unassembled WGS sequence"/>
</dbReference>
<proteinExistence type="predicted"/>
<evidence type="ECO:0000313" key="1">
    <source>
        <dbReference type="EMBL" id="KAG4425190.1"/>
    </source>
</evidence>
<dbReference type="OrthoDB" id="2915840at2759"/>
<dbReference type="EMBL" id="JAFJYH010000013">
    <property type="protein sequence ID" value="KAG4425190.1"/>
    <property type="molecule type" value="Genomic_DNA"/>
</dbReference>